<reference evidence="1" key="1">
    <citation type="submission" date="2014-09" db="EMBL/GenBank/DDBJ databases">
        <authorList>
            <person name="Magalhaes I.L.F."/>
            <person name="Oliveira U."/>
            <person name="Santos F.R."/>
            <person name="Vidigal T.H.D.A."/>
            <person name="Brescovit A.D."/>
            <person name="Santos A.J."/>
        </authorList>
    </citation>
    <scope>NUCLEOTIDE SEQUENCE</scope>
    <source>
        <tissue evidence="1">Shoot tissue taken approximately 20 cm above the soil surface</tissue>
    </source>
</reference>
<dbReference type="EMBL" id="GBRH01237426">
    <property type="protein sequence ID" value="JAD60469.1"/>
    <property type="molecule type" value="Transcribed_RNA"/>
</dbReference>
<protein>
    <submittedName>
        <fullName evidence="1">Uncharacterized protein</fullName>
    </submittedName>
</protein>
<evidence type="ECO:0000313" key="1">
    <source>
        <dbReference type="EMBL" id="JAD60469.1"/>
    </source>
</evidence>
<proteinExistence type="predicted"/>
<organism evidence="1">
    <name type="scientific">Arundo donax</name>
    <name type="common">Giant reed</name>
    <name type="synonym">Donax arundinaceus</name>
    <dbReference type="NCBI Taxonomy" id="35708"/>
    <lineage>
        <taxon>Eukaryota</taxon>
        <taxon>Viridiplantae</taxon>
        <taxon>Streptophyta</taxon>
        <taxon>Embryophyta</taxon>
        <taxon>Tracheophyta</taxon>
        <taxon>Spermatophyta</taxon>
        <taxon>Magnoliopsida</taxon>
        <taxon>Liliopsida</taxon>
        <taxon>Poales</taxon>
        <taxon>Poaceae</taxon>
        <taxon>PACMAD clade</taxon>
        <taxon>Arundinoideae</taxon>
        <taxon>Arundineae</taxon>
        <taxon>Arundo</taxon>
    </lineage>
</organism>
<reference evidence="1" key="2">
    <citation type="journal article" date="2015" name="Data Brief">
        <title>Shoot transcriptome of the giant reed, Arundo donax.</title>
        <authorList>
            <person name="Barrero R.A."/>
            <person name="Guerrero F.D."/>
            <person name="Moolhuijzen P."/>
            <person name="Goolsby J.A."/>
            <person name="Tidwell J."/>
            <person name="Bellgard S.E."/>
            <person name="Bellgard M.I."/>
        </authorList>
    </citation>
    <scope>NUCLEOTIDE SEQUENCE</scope>
    <source>
        <tissue evidence="1">Shoot tissue taken approximately 20 cm above the soil surface</tissue>
    </source>
</reference>
<sequence length="35" mass="3893">MPLGRALSPKYTAIARPGAWIMFSPKEPHSREAPQ</sequence>
<name>A0A0A9B915_ARUDO</name>
<dbReference type="AlphaFoldDB" id="A0A0A9B915"/>
<accession>A0A0A9B915</accession>